<dbReference type="InterPro" id="IPR052745">
    <property type="entry name" value="G3P_Oxidase/Oxidoreductase"/>
</dbReference>
<dbReference type="SUPFAM" id="SSF51905">
    <property type="entry name" value="FAD/NAD(P)-binding domain"/>
    <property type="match status" value="1"/>
</dbReference>
<feature type="domain" description="BFD-like [2Fe-2S]-binding" evidence="2">
    <location>
        <begin position="399"/>
        <end position="450"/>
    </location>
</feature>
<dbReference type="Pfam" id="PF04324">
    <property type="entry name" value="Fer2_BFD"/>
    <property type="match status" value="1"/>
</dbReference>
<comment type="caution">
    <text evidence="3">The sequence shown here is derived from an EMBL/GenBank/DDBJ whole genome shotgun (WGS) entry which is preliminary data.</text>
</comment>
<dbReference type="PANTHER" id="PTHR42720">
    <property type="entry name" value="GLYCEROL-3-PHOSPHATE DEHYDROGENASE"/>
    <property type="match status" value="1"/>
</dbReference>
<dbReference type="Gene3D" id="3.50.50.60">
    <property type="entry name" value="FAD/NAD(P)-binding domain"/>
    <property type="match status" value="1"/>
</dbReference>
<dbReference type="SUPFAM" id="SSF54373">
    <property type="entry name" value="FAD-linked reductases, C-terminal domain"/>
    <property type="match status" value="1"/>
</dbReference>
<dbReference type="InterPro" id="IPR006076">
    <property type="entry name" value="FAD-dep_OxRdtase"/>
</dbReference>
<dbReference type="InterPro" id="IPR036188">
    <property type="entry name" value="FAD/NAD-bd_sf"/>
</dbReference>
<dbReference type="EMBL" id="DVJN01000193">
    <property type="protein sequence ID" value="HIS93336.1"/>
    <property type="molecule type" value="Genomic_DNA"/>
</dbReference>
<dbReference type="Gene3D" id="1.10.10.1100">
    <property type="entry name" value="BFD-like [2Fe-2S]-binding domain"/>
    <property type="match status" value="1"/>
</dbReference>
<dbReference type="Gene3D" id="3.30.9.10">
    <property type="entry name" value="D-Amino Acid Oxidase, subunit A, domain 2"/>
    <property type="match status" value="1"/>
</dbReference>
<feature type="domain" description="FAD dependent oxidoreductase" evidence="1">
    <location>
        <begin position="5"/>
        <end position="353"/>
    </location>
</feature>
<dbReference type="InterPro" id="IPR007419">
    <property type="entry name" value="BFD-like_2Fe2S-bd_dom"/>
</dbReference>
<organism evidence="3 4">
    <name type="scientific">Candidatus Alectryocaccomicrobium excrementavium</name>
    <dbReference type="NCBI Taxonomy" id="2840668"/>
    <lineage>
        <taxon>Bacteria</taxon>
        <taxon>Bacillati</taxon>
        <taxon>Bacillota</taxon>
        <taxon>Clostridia</taxon>
        <taxon>Candidatus Alectryocaccomicrobium</taxon>
    </lineage>
</organism>
<proteinExistence type="predicted"/>
<dbReference type="AlphaFoldDB" id="A0A9D1G148"/>
<evidence type="ECO:0000259" key="2">
    <source>
        <dbReference type="Pfam" id="PF04324"/>
    </source>
</evidence>
<gene>
    <name evidence="3" type="ORF">IAA84_10000</name>
</gene>
<dbReference type="Proteomes" id="UP000824140">
    <property type="component" value="Unassembled WGS sequence"/>
</dbReference>
<evidence type="ECO:0000313" key="4">
    <source>
        <dbReference type="Proteomes" id="UP000824140"/>
    </source>
</evidence>
<name>A0A9D1G148_9FIRM</name>
<protein>
    <submittedName>
        <fullName evidence="3">FAD-dependent oxidoreductase</fullName>
    </submittedName>
</protein>
<dbReference type="PANTHER" id="PTHR42720:SF1">
    <property type="entry name" value="GLYCEROL 3-PHOSPHATE OXIDASE"/>
    <property type="match status" value="1"/>
</dbReference>
<reference evidence="3" key="1">
    <citation type="submission" date="2020-10" db="EMBL/GenBank/DDBJ databases">
        <authorList>
            <person name="Gilroy R."/>
        </authorList>
    </citation>
    <scope>NUCLEOTIDE SEQUENCE</scope>
    <source>
        <strain evidence="3">13766</strain>
    </source>
</reference>
<reference evidence="3" key="2">
    <citation type="journal article" date="2021" name="PeerJ">
        <title>Extensive microbial diversity within the chicken gut microbiome revealed by metagenomics and culture.</title>
        <authorList>
            <person name="Gilroy R."/>
            <person name="Ravi A."/>
            <person name="Getino M."/>
            <person name="Pursley I."/>
            <person name="Horton D.L."/>
            <person name="Alikhan N.F."/>
            <person name="Baker D."/>
            <person name="Gharbi K."/>
            <person name="Hall N."/>
            <person name="Watson M."/>
            <person name="Adriaenssens E.M."/>
            <person name="Foster-Nyarko E."/>
            <person name="Jarju S."/>
            <person name="Secka A."/>
            <person name="Antonio M."/>
            <person name="Oren A."/>
            <person name="Chaudhuri R.R."/>
            <person name="La Ragione R."/>
            <person name="Hildebrand F."/>
            <person name="Pallen M.J."/>
        </authorList>
    </citation>
    <scope>NUCLEOTIDE SEQUENCE</scope>
    <source>
        <strain evidence="3">13766</strain>
    </source>
</reference>
<dbReference type="CDD" id="cd19946">
    <property type="entry name" value="GlpA-like_Fer2_BFD-like"/>
    <property type="match status" value="1"/>
</dbReference>
<accession>A0A9D1G148</accession>
<evidence type="ECO:0000313" key="3">
    <source>
        <dbReference type="EMBL" id="HIS93336.1"/>
    </source>
</evidence>
<dbReference type="Pfam" id="PF01266">
    <property type="entry name" value="DAO"/>
    <property type="match status" value="1"/>
</dbReference>
<evidence type="ECO:0000259" key="1">
    <source>
        <dbReference type="Pfam" id="PF01266"/>
    </source>
</evidence>
<sequence length="480" mass="51174">MKQYDVAIVGAGVIGASIARVLSRHALKIALIDARGDVSMGASRANSAIVHAGYDCEPGTNMARLNVRGNALFSQWCQELDVPLMRTGSLVVAFSPEEEQSLAGLFARGQENGVPDLALISGEQARKMEPNLSGNVTQALYAPTAGITCPFEFAIACAENARANGAEWLLNHKVTGIHKEGDFLVLETEQGSLAARRVVNAAGVYADEIARFVGDASFSIHPRKGEYLLLDRNALPLNTVLFQTPSKMGKGVLVSPTVHGNAYAGPTAVDIDDKEDTAVCQNSIDDLKRLAQKTVPGIDFRKTIRAFAGVRAQPSTKDFVLGPSATEPRMIHAAGICSPGLSSAPAIAEEIAQAVLDSGLLAADNTAYTPIRRAIPRFAEMDDAQREAIIAQNPLYARVICRCCTVTQGEIVEAIRRGARDVDAVKRRTMAGMGRCQGGFCAPRVMELLEKEAGIAPEALTKFGGNSHMIAGYTRGEERA</sequence>
<dbReference type="InterPro" id="IPR041854">
    <property type="entry name" value="BFD-like_2Fe2S-bd_dom_sf"/>
</dbReference>